<reference evidence="2 3" key="1">
    <citation type="submission" date="2016-12" db="EMBL/GenBank/DDBJ databases">
        <authorList>
            <person name="Song W.-J."/>
            <person name="Kurnit D.M."/>
        </authorList>
    </citation>
    <scope>NUCLEOTIDE SEQUENCE [LARGE SCALE GENOMIC DNA]</scope>
    <source>
        <strain evidence="2 3">ATCC 49181</strain>
    </source>
</reference>
<proteinExistence type="predicted"/>
<evidence type="ECO:0000313" key="2">
    <source>
        <dbReference type="EMBL" id="SIO04995.1"/>
    </source>
</evidence>
<dbReference type="eggNOG" id="COG2852">
    <property type="taxonomic scope" value="Bacteria"/>
</dbReference>
<dbReference type="AlphaFoldDB" id="A0A1N6GBU4"/>
<evidence type="ECO:0000313" key="3">
    <source>
        <dbReference type="Proteomes" id="UP000185062"/>
    </source>
</evidence>
<feature type="domain" description="DUF559" evidence="1">
    <location>
        <begin position="335"/>
        <end position="400"/>
    </location>
</feature>
<gene>
    <name evidence="2" type="ORF">SAMN02743940_0639</name>
</gene>
<dbReference type="InterPro" id="IPR007569">
    <property type="entry name" value="DUF559"/>
</dbReference>
<dbReference type="Gene3D" id="3.40.960.10">
    <property type="entry name" value="VSR Endonuclease"/>
    <property type="match status" value="1"/>
</dbReference>
<dbReference type="EMBL" id="FSRO01000001">
    <property type="protein sequence ID" value="SIO04995.1"/>
    <property type="molecule type" value="Genomic_DNA"/>
</dbReference>
<dbReference type="STRING" id="44575.SAMN05216419_10504"/>
<dbReference type="RefSeq" id="WP_028462291.1">
    <property type="nucleotide sequence ID" value="NZ_FSRO01000001.1"/>
</dbReference>
<dbReference type="Proteomes" id="UP000185062">
    <property type="component" value="Unassembled WGS sequence"/>
</dbReference>
<sequence>MEKNNNIDHDKFQGSPRSYLDIHSHWRNQGIPTLTTLSGTPDANQALWCQWIKEAGRTTAIWSPTQSASLSISWLESLLAEPDLTHQFLQYLAEIQQCPTDRIYSGVMNKSSYELEIFQQQLTASISSHGRLLLHWFLAQIALSRKSVVGSAADLLQNIKLEDEQFLPHGILVFKEILPENILPGLLIEVIDVDLANSALAAKLMKTAEHLPGLPIALSIQPATLKAYFTNAPESRFKSMLKNGLIAVHPDKNTRNSLSAEINHVLCKYDAPALLIDEAHSLAHLAAEKQYDDSIFRSQAELFLFHILELVPDTRGVFKLNVKMPFSFGHQPMEIDLFAVTDQIAVEIDGYYHFQASENWRRDRRKDLILQMHNVLILRFLAEEVVSGLEEIIETIRHVLQFRREKIK</sequence>
<keyword evidence="3" id="KW-1185">Reference proteome</keyword>
<organism evidence="2 3">
    <name type="scientific">Nitrosomonas cryotolerans ATCC 49181</name>
    <dbReference type="NCBI Taxonomy" id="1131553"/>
    <lineage>
        <taxon>Bacteria</taxon>
        <taxon>Pseudomonadati</taxon>
        <taxon>Pseudomonadota</taxon>
        <taxon>Betaproteobacteria</taxon>
        <taxon>Nitrosomonadales</taxon>
        <taxon>Nitrosomonadaceae</taxon>
        <taxon>Nitrosomonas</taxon>
    </lineage>
</organism>
<protein>
    <recommendedName>
        <fullName evidence="1">DUF559 domain-containing protein</fullName>
    </recommendedName>
</protein>
<accession>A0A1N6GBU4</accession>
<dbReference type="Pfam" id="PF04480">
    <property type="entry name" value="DUF559"/>
    <property type="match status" value="1"/>
</dbReference>
<name>A0A1N6GBU4_9PROT</name>
<evidence type="ECO:0000259" key="1">
    <source>
        <dbReference type="Pfam" id="PF04480"/>
    </source>
</evidence>